<comment type="caution">
    <text evidence="2">The sequence shown here is derived from an EMBL/GenBank/DDBJ whole genome shotgun (WGS) entry which is preliminary data.</text>
</comment>
<feature type="transmembrane region" description="Helical" evidence="1">
    <location>
        <begin position="374"/>
        <end position="395"/>
    </location>
</feature>
<sequence length="421" mass="47227">MYSIPKPPSFSNLESSIIRNEVQPRPNSAKMNNVWHNAWLPEREVNELDFTYNIESRLGGLSDLKSLHGVFNAVQLNTHLAKETNFSNSTSIQCLQADGHSLRQINMDDCKLSNLLREYRESTVLSTNGMANSDSSRYLKPSSFMALIPMTRDLALDMFSSLKLNPLFFLNMLGRPDYWAPQTRWETSSDNAFQSCASTLHSQAAQFNQVEEQIGGGSKDRAELRELTRKLQIISQNADSHIANADVAIISAKGIQAAHAKLHRALKSPLCSTERGADTTEYVINSLEKQKLWFLNYKNRKDGMMSLVFNLVTQQDAANSIEIAADTKRDSTSMNAIAALTMVFLPGTFTATILGAGIFSASTNGNGIRVSNLWWLWIAFTVPLTLGIMLGWWYYRKKEKKIEENARLQEERQAEKSKAGV</sequence>
<name>A0A093VRF1_TALMA</name>
<reference evidence="2" key="1">
    <citation type="journal article" date="2014" name="PLoS Genet.">
        <title>Signature Gene Expression Reveals Novel Clues to the Molecular Mechanisms of Dimorphic Transition in Penicillium marneffei.</title>
        <authorList>
            <person name="Yang E."/>
            <person name="Wang G."/>
            <person name="Cai J."/>
            <person name="Woo P.C."/>
            <person name="Lau S.K."/>
            <person name="Yuen K.-Y."/>
            <person name="Chow W.-N."/>
            <person name="Lin X."/>
        </authorList>
    </citation>
    <scope>NUCLEOTIDE SEQUENCE [LARGE SCALE GENOMIC DNA]</scope>
    <source>
        <strain evidence="2">PM1</strain>
    </source>
</reference>
<dbReference type="HOGENOM" id="CLU_031146_0_0_1"/>
<keyword evidence="1" id="KW-1133">Transmembrane helix</keyword>
<dbReference type="Gene3D" id="1.20.58.340">
    <property type="entry name" value="Magnesium transport protein CorA, transmembrane region"/>
    <property type="match status" value="1"/>
</dbReference>
<keyword evidence="1" id="KW-0812">Transmembrane</keyword>
<dbReference type="AlphaFoldDB" id="A0A093VRF1"/>
<evidence type="ECO:0000256" key="1">
    <source>
        <dbReference type="SAM" id="Phobius"/>
    </source>
</evidence>
<feature type="transmembrane region" description="Helical" evidence="1">
    <location>
        <begin position="337"/>
        <end position="362"/>
    </location>
</feature>
<gene>
    <name evidence="2" type="ORF">GQ26_0020300</name>
</gene>
<organism evidence="2">
    <name type="scientific">Talaromyces marneffei PM1</name>
    <dbReference type="NCBI Taxonomy" id="1077442"/>
    <lineage>
        <taxon>Eukaryota</taxon>
        <taxon>Fungi</taxon>
        <taxon>Dikarya</taxon>
        <taxon>Ascomycota</taxon>
        <taxon>Pezizomycotina</taxon>
        <taxon>Eurotiomycetes</taxon>
        <taxon>Eurotiomycetidae</taxon>
        <taxon>Eurotiales</taxon>
        <taxon>Trichocomaceae</taxon>
        <taxon>Talaromyces</taxon>
        <taxon>Talaromyces sect. Talaromyces</taxon>
    </lineage>
</organism>
<dbReference type="EMBL" id="JPOX01000002">
    <property type="protein sequence ID" value="KFX52569.1"/>
    <property type="molecule type" value="Genomic_DNA"/>
</dbReference>
<accession>A0A093VRF1</accession>
<protein>
    <submittedName>
        <fullName evidence="2">Uncharacterized protein</fullName>
    </submittedName>
</protein>
<proteinExistence type="predicted"/>
<evidence type="ECO:0000313" key="2">
    <source>
        <dbReference type="EMBL" id="KFX52569.1"/>
    </source>
</evidence>
<keyword evidence="1" id="KW-0472">Membrane</keyword>